<organism evidence="2 3">
    <name type="scientific">Mugilogobius chulae</name>
    <name type="common">yellowstripe goby</name>
    <dbReference type="NCBI Taxonomy" id="88201"/>
    <lineage>
        <taxon>Eukaryota</taxon>
        <taxon>Metazoa</taxon>
        <taxon>Chordata</taxon>
        <taxon>Craniata</taxon>
        <taxon>Vertebrata</taxon>
        <taxon>Euteleostomi</taxon>
        <taxon>Actinopterygii</taxon>
        <taxon>Neopterygii</taxon>
        <taxon>Teleostei</taxon>
        <taxon>Neoteleostei</taxon>
        <taxon>Acanthomorphata</taxon>
        <taxon>Gobiaria</taxon>
        <taxon>Gobiiformes</taxon>
        <taxon>Gobioidei</taxon>
        <taxon>Gobiidae</taxon>
        <taxon>Gobionellinae</taxon>
        <taxon>Mugilogobius</taxon>
    </lineage>
</organism>
<comment type="caution">
    <text evidence="2">The sequence shown here is derived from an EMBL/GenBank/DDBJ whole genome shotgun (WGS) entry which is preliminary data.</text>
</comment>
<dbReference type="AlphaFoldDB" id="A0AAW0NBA3"/>
<feature type="compositionally biased region" description="Basic residues" evidence="1">
    <location>
        <begin position="76"/>
        <end position="89"/>
    </location>
</feature>
<name>A0AAW0NBA3_9GOBI</name>
<dbReference type="Proteomes" id="UP001460270">
    <property type="component" value="Unassembled WGS sequence"/>
</dbReference>
<keyword evidence="3" id="KW-1185">Reference proteome</keyword>
<dbReference type="EMBL" id="JBBPFD010000018">
    <property type="protein sequence ID" value="KAK7889107.1"/>
    <property type="molecule type" value="Genomic_DNA"/>
</dbReference>
<evidence type="ECO:0000256" key="1">
    <source>
        <dbReference type="SAM" id="MobiDB-lite"/>
    </source>
</evidence>
<protein>
    <submittedName>
        <fullName evidence="2">Uncharacterized protein</fullName>
    </submittedName>
</protein>
<gene>
    <name evidence="2" type="ORF">WMY93_024667</name>
</gene>
<sequence length="116" mass="14020">MKRGRERERVDPGQGHEEREEAVQDAKEPEKITRVMKRGRERFRTRRNLRNDKKSHEEREGAVQDAKEPEKTTTRVMKRGRERFRTRRNLRNDKKSHEEREGAVQDAKEPEKQQES</sequence>
<feature type="compositionally biased region" description="Basic and acidic residues" evidence="1">
    <location>
        <begin position="90"/>
        <end position="116"/>
    </location>
</feature>
<proteinExistence type="predicted"/>
<reference evidence="3" key="1">
    <citation type="submission" date="2024-04" db="EMBL/GenBank/DDBJ databases">
        <title>Salinicola lusitanus LLJ914,a marine bacterium isolated from the Okinawa Trough.</title>
        <authorList>
            <person name="Li J."/>
        </authorList>
    </citation>
    <scope>NUCLEOTIDE SEQUENCE [LARGE SCALE GENOMIC DNA]</scope>
</reference>
<feature type="compositionally biased region" description="Basic and acidic residues" evidence="1">
    <location>
        <begin position="1"/>
        <end position="33"/>
    </location>
</feature>
<feature type="compositionally biased region" description="Basic and acidic residues" evidence="1">
    <location>
        <begin position="49"/>
        <end position="73"/>
    </location>
</feature>
<evidence type="ECO:0000313" key="2">
    <source>
        <dbReference type="EMBL" id="KAK7889107.1"/>
    </source>
</evidence>
<feature type="compositionally biased region" description="Basic residues" evidence="1">
    <location>
        <begin position="34"/>
        <end position="48"/>
    </location>
</feature>
<feature type="region of interest" description="Disordered" evidence="1">
    <location>
        <begin position="1"/>
        <end position="116"/>
    </location>
</feature>
<accession>A0AAW0NBA3</accession>
<evidence type="ECO:0000313" key="3">
    <source>
        <dbReference type="Proteomes" id="UP001460270"/>
    </source>
</evidence>